<dbReference type="AlphaFoldDB" id="A0A915L8Y4"/>
<evidence type="ECO:0000313" key="2">
    <source>
        <dbReference type="WBParaSite" id="nRc.2.0.1.t46211-RA"/>
    </source>
</evidence>
<name>A0A915L8Y4_ROMCU</name>
<reference evidence="2" key="1">
    <citation type="submission" date="2022-11" db="UniProtKB">
        <authorList>
            <consortium name="WormBaseParasite"/>
        </authorList>
    </citation>
    <scope>IDENTIFICATION</scope>
</reference>
<organism evidence="1 2">
    <name type="scientific">Romanomermis culicivorax</name>
    <name type="common">Nematode worm</name>
    <dbReference type="NCBI Taxonomy" id="13658"/>
    <lineage>
        <taxon>Eukaryota</taxon>
        <taxon>Metazoa</taxon>
        <taxon>Ecdysozoa</taxon>
        <taxon>Nematoda</taxon>
        <taxon>Enoplea</taxon>
        <taxon>Dorylaimia</taxon>
        <taxon>Mermithida</taxon>
        <taxon>Mermithoidea</taxon>
        <taxon>Mermithidae</taxon>
        <taxon>Romanomermis</taxon>
    </lineage>
</organism>
<keyword evidence="1" id="KW-1185">Reference proteome</keyword>
<proteinExistence type="predicted"/>
<evidence type="ECO:0000313" key="1">
    <source>
        <dbReference type="Proteomes" id="UP000887565"/>
    </source>
</evidence>
<accession>A0A915L8Y4</accession>
<protein>
    <submittedName>
        <fullName evidence="2">Uncharacterized protein</fullName>
    </submittedName>
</protein>
<dbReference type="WBParaSite" id="nRc.2.0.1.t46211-RA">
    <property type="protein sequence ID" value="nRc.2.0.1.t46211-RA"/>
    <property type="gene ID" value="nRc.2.0.1.g46211"/>
</dbReference>
<sequence length="100" mass="11834">MARALIYKEREENSQIPKTGELNILNQVHLALTIWQVMMQMVKGGMKDVKGILYPHNTKPFTYLTGRFYYLLDDMGINHMDVTVEKDIREFVKYVYTCHF</sequence>
<dbReference type="Proteomes" id="UP000887565">
    <property type="component" value="Unplaced"/>
</dbReference>